<keyword evidence="2" id="KW-0547">Nucleotide-binding</keyword>
<keyword evidence="7" id="KW-1185">Reference proteome</keyword>
<dbReference type="GeneTree" id="ENSGT01120000271858"/>
<organism evidence="6 7">
    <name type="scientific">Salmo trutta</name>
    <name type="common">Brown trout</name>
    <dbReference type="NCBI Taxonomy" id="8032"/>
    <lineage>
        <taxon>Eukaryota</taxon>
        <taxon>Metazoa</taxon>
        <taxon>Chordata</taxon>
        <taxon>Craniata</taxon>
        <taxon>Vertebrata</taxon>
        <taxon>Euteleostomi</taxon>
        <taxon>Actinopterygii</taxon>
        <taxon>Neopterygii</taxon>
        <taxon>Teleostei</taxon>
        <taxon>Protacanthopterygii</taxon>
        <taxon>Salmoniformes</taxon>
        <taxon>Salmonidae</taxon>
        <taxon>Salmoninae</taxon>
        <taxon>Salmo</taxon>
    </lineage>
</organism>
<dbReference type="FunFam" id="3.40.50.300:FF:000366">
    <property type="entry name" value="GTPase, IMAP family member 2"/>
    <property type="match status" value="1"/>
</dbReference>
<dbReference type="SUPFAM" id="SSF52540">
    <property type="entry name" value="P-loop containing nucleoside triphosphate hydrolases"/>
    <property type="match status" value="1"/>
</dbReference>
<dbReference type="PANTHER" id="PTHR10903:SF186">
    <property type="entry name" value="GTPASE IMAP FAMILY MEMBER 4-LIKE-RELATED"/>
    <property type="match status" value="1"/>
</dbReference>
<evidence type="ECO:0000256" key="2">
    <source>
        <dbReference type="ARBA" id="ARBA00022741"/>
    </source>
</evidence>
<dbReference type="PROSITE" id="PS51720">
    <property type="entry name" value="G_AIG1"/>
    <property type="match status" value="1"/>
</dbReference>
<accession>A0A673YBF5</accession>
<evidence type="ECO:0000259" key="5">
    <source>
        <dbReference type="PROSITE" id="PS51720"/>
    </source>
</evidence>
<evidence type="ECO:0000256" key="1">
    <source>
        <dbReference type="ARBA" id="ARBA00008535"/>
    </source>
</evidence>
<dbReference type="OrthoDB" id="5985928at2759"/>
<reference evidence="6" key="1">
    <citation type="submission" date="2025-08" db="UniProtKB">
        <authorList>
            <consortium name="Ensembl"/>
        </authorList>
    </citation>
    <scope>IDENTIFICATION</scope>
</reference>
<dbReference type="PANTHER" id="PTHR10903">
    <property type="entry name" value="GTPASE, IMAP FAMILY MEMBER-RELATED"/>
    <property type="match status" value="1"/>
</dbReference>
<comment type="similarity">
    <text evidence="1">Belongs to the TRAFAC class TrmE-Era-EngA-EngB-Septin-like GTPase superfamily. AIG1/Toc34/Toc159-like paraseptin GTPase family. IAN subfamily.</text>
</comment>
<dbReference type="AlphaFoldDB" id="A0A673YBF5"/>
<dbReference type="Gene3D" id="3.40.50.300">
    <property type="entry name" value="P-loop containing nucleotide triphosphate hydrolases"/>
    <property type="match status" value="1"/>
</dbReference>
<dbReference type="Proteomes" id="UP000472277">
    <property type="component" value="Chromosome 11"/>
</dbReference>
<dbReference type="GO" id="GO:0005525">
    <property type="term" value="F:GTP binding"/>
    <property type="evidence" value="ECO:0007669"/>
    <property type="project" value="UniProtKB-KW"/>
</dbReference>
<gene>
    <name evidence="6" type="primary">LOC115202406</name>
</gene>
<reference evidence="6" key="2">
    <citation type="submission" date="2025-09" db="UniProtKB">
        <authorList>
            <consortium name="Ensembl"/>
        </authorList>
    </citation>
    <scope>IDENTIFICATION</scope>
</reference>
<protein>
    <submittedName>
        <fullName evidence="6">GTPase IMAP family member 7-like</fullName>
    </submittedName>
</protein>
<keyword evidence="4" id="KW-0175">Coiled coil</keyword>
<sequence length="316" mass="35029">MLQNPNMTEKRIVLLGKTGAGKSAAGNTILGTRLFKSQLRSISVTKDCDKKREMVCGQSLAVIDTPGLFDTKFTQEEAIEKITMCINLSSPGPHVFLIVIKLGRFTEEEQKTVKMIQKLFGNEASKYTMVLFTHGDKLRDGTIEEFLFGNQNLVSLVDQCNGGYHVFNNKDKNPSQVTELLEKINNMVMMNGGSHYTTEMFQEAEREIEEEKNRILRENEETRNKEEEKLKKIFEGEALEKARMELREKHEREAREKAERMSTAGHYLVVAGSVAASGATIGGVIAGPAGAAVGALAGAIAGVIEVLFEEYVCCIQ</sequence>
<evidence type="ECO:0000256" key="3">
    <source>
        <dbReference type="ARBA" id="ARBA00023134"/>
    </source>
</evidence>
<dbReference type="Pfam" id="PF04548">
    <property type="entry name" value="AIG1"/>
    <property type="match status" value="1"/>
</dbReference>
<dbReference type="InterPro" id="IPR045058">
    <property type="entry name" value="GIMA/IAN/Toc"/>
</dbReference>
<evidence type="ECO:0000256" key="4">
    <source>
        <dbReference type="SAM" id="Coils"/>
    </source>
</evidence>
<evidence type="ECO:0000313" key="6">
    <source>
        <dbReference type="Ensembl" id="ENSSTUP00000031767.1"/>
    </source>
</evidence>
<feature type="domain" description="AIG1-type G" evidence="5">
    <location>
        <begin position="7"/>
        <end position="205"/>
    </location>
</feature>
<feature type="coiled-coil region" evidence="4">
    <location>
        <begin position="201"/>
        <end position="259"/>
    </location>
</feature>
<dbReference type="Ensembl" id="ENSSTUT00000033203.1">
    <property type="protein sequence ID" value="ENSSTUP00000031767.1"/>
    <property type="gene ID" value="ENSSTUG00000013666.1"/>
</dbReference>
<dbReference type="CDD" id="cd01852">
    <property type="entry name" value="AIG1"/>
    <property type="match status" value="1"/>
</dbReference>
<dbReference type="InterPro" id="IPR027417">
    <property type="entry name" value="P-loop_NTPase"/>
</dbReference>
<dbReference type="InterPro" id="IPR006703">
    <property type="entry name" value="G_AIG1"/>
</dbReference>
<name>A0A673YBF5_SALTR</name>
<evidence type="ECO:0000313" key="7">
    <source>
        <dbReference type="Proteomes" id="UP000472277"/>
    </source>
</evidence>
<keyword evidence="3" id="KW-0342">GTP-binding</keyword>
<proteinExistence type="inferred from homology"/>